<protein>
    <submittedName>
        <fullName evidence="1">Uncharacterized protein</fullName>
    </submittedName>
</protein>
<dbReference type="Proteomes" id="UP000683575">
    <property type="component" value="Chromosome"/>
</dbReference>
<proteinExistence type="predicted"/>
<evidence type="ECO:0000313" key="2">
    <source>
        <dbReference type="Proteomes" id="UP000683575"/>
    </source>
</evidence>
<accession>A0A975Y1M1</accession>
<dbReference type="RefSeq" id="WP_216941499.1">
    <property type="nucleotide sequence ID" value="NZ_CP077062.1"/>
</dbReference>
<gene>
    <name evidence="1" type="ORF">KRR39_07905</name>
</gene>
<dbReference type="EMBL" id="CP077062">
    <property type="protein sequence ID" value="QWZ09653.1"/>
    <property type="molecule type" value="Genomic_DNA"/>
</dbReference>
<organism evidence="1 2">
    <name type="scientific">Nocardioides panacis</name>
    <dbReference type="NCBI Taxonomy" id="2849501"/>
    <lineage>
        <taxon>Bacteria</taxon>
        <taxon>Bacillati</taxon>
        <taxon>Actinomycetota</taxon>
        <taxon>Actinomycetes</taxon>
        <taxon>Propionibacteriales</taxon>
        <taxon>Nocardioidaceae</taxon>
        <taxon>Nocardioides</taxon>
    </lineage>
</organism>
<evidence type="ECO:0000313" key="1">
    <source>
        <dbReference type="EMBL" id="QWZ09653.1"/>
    </source>
</evidence>
<dbReference type="KEGG" id="nps:KRR39_07905"/>
<dbReference type="AlphaFoldDB" id="A0A975Y1M1"/>
<keyword evidence="2" id="KW-1185">Reference proteome</keyword>
<sequence length="61" mass="6574">MTTMTALRLTDWQREATLQDVSADVTTFPLEEAPAADAGPAAGEIVGRPVIVPFARYSPDR</sequence>
<name>A0A975Y1M1_9ACTN</name>
<reference evidence="1" key="1">
    <citation type="submission" date="2021-06" db="EMBL/GenBank/DDBJ databases">
        <title>Complete genome sequence of Nocardioides sp. G188.</title>
        <authorList>
            <person name="Im W.-T."/>
        </authorList>
    </citation>
    <scope>NUCLEOTIDE SEQUENCE</scope>
    <source>
        <strain evidence="1">G188</strain>
    </source>
</reference>